<organism evidence="1 2">
    <name type="scientific">Streptomyces halobius</name>
    <dbReference type="NCBI Taxonomy" id="2879846"/>
    <lineage>
        <taxon>Bacteria</taxon>
        <taxon>Bacillati</taxon>
        <taxon>Actinomycetota</taxon>
        <taxon>Actinomycetes</taxon>
        <taxon>Kitasatosporales</taxon>
        <taxon>Streptomycetaceae</taxon>
        <taxon>Streptomyces</taxon>
    </lineage>
</organism>
<name>A0ABY4M137_9ACTN</name>
<gene>
    <name evidence="1" type="ORF">K9S39_04105</name>
</gene>
<keyword evidence="2" id="KW-1185">Reference proteome</keyword>
<dbReference type="SUPFAM" id="SSF51735">
    <property type="entry name" value="NAD(P)-binding Rossmann-fold domains"/>
    <property type="match status" value="1"/>
</dbReference>
<dbReference type="Pfam" id="PF00106">
    <property type="entry name" value="adh_short"/>
    <property type="match status" value="1"/>
</dbReference>
<dbReference type="Proteomes" id="UP000830115">
    <property type="component" value="Chromosome"/>
</dbReference>
<evidence type="ECO:0000313" key="1">
    <source>
        <dbReference type="EMBL" id="UQA91177.1"/>
    </source>
</evidence>
<sequence length="77" mass="7968">MRVLPAAPSIEGLTAVVAGGSRGLGLLLAGQLLRRGCDVVLLARDEAELGRAVGKLGQCRDGAVRCFRQGEVEPLGQ</sequence>
<protein>
    <submittedName>
        <fullName evidence="1">SDR family NAD(P)-dependent oxidoreductase</fullName>
    </submittedName>
</protein>
<accession>A0ABY4M137</accession>
<dbReference type="InterPro" id="IPR036291">
    <property type="entry name" value="NAD(P)-bd_dom_sf"/>
</dbReference>
<dbReference type="RefSeq" id="WP_248861970.1">
    <property type="nucleotide sequence ID" value="NZ_CP086322.1"/>
</dbReference>
<dbReference type="EMBL" id="CP086322">
    <property type="protein sequence ID" value="UQA91177.1"/>
    <property type="molecule type" value="Genomic_DNA"/>
</dbReference>
<reference evidence="1" key="1">
    <citation type="submission" date="2021-10" db="EMBL/GenBank/DDBJ databases">
        <title>Streptomyces nigrumlapis sp.nov.,an antimicrobial producing actinobacterium isolated from Black Gobi rocks.</title>
        <authorList>
            <person name="Wen Y."/>
            <person name="Zhang W."/>
            <person name="Liu X.G."/>
        </authorList>
    </citation>
    <scope>NUCLEOTIDE SEQUENCE</scope>
    <source>
        <strain evidence="1">ST13-2-2</strain>
    </source>
</reference>
<dbReference type="InterPro" id="IPR002347">
    <property type="entry name" value="SDR_fam"/>
</dbReference>
<dbReference type="Gene3D" id="3.40.50.720">
    <property type="entry name" value="NAD(P)-binding Rossmann-like Domain"/>
    <property type="match status" value="1"/>
</dbReference>
<evidence type="ECO:0000313" key="2">
    <source>
        <dbReference type="Proteomes" id="UP000830115"/>
    </source>
</evidence>
<proteinExistence type="predicted"/>